<dbReference type="GO" id="GO:0031072">
    <property type="term" value="F:heat shock protein binding"/>
    <property type="evidence" value="ECO:0007669"/>
    <property type="project" value="InterPro"/>
</dbReference>
<name>A0A512MH42_9BACT</name>
<dbReference type="SUPFAM" id="SSF46565">
    <property type="entry name" value="Chaperone J-domain"/>
    <property type="match status" value="1"/>
</dbReference>
<keyword evidence="4 14" id="KW-0235">DNA replication</keyword>
<keyword evidence="3 14" id="KW-0963">Cytoplasm</keyword>
<dbReference type="NCBIfam" id="TIGR02349">
    <property type="entry name" value="DnaJ_bact"/>
    <property type="match status" value="1"/>
</dbReference>
<keyword evidence="7 14" id="KW-0863">Zinc-finger</keyword>
<keyword evidence="20" id="KW-1185">Reference proteome</keyword>
<keyword evidence="9 14" id="KW-0346">Stress response</keyword>
<evidence type="ECO:0000256" key="14">
    <source>
        <dbReference type="HAMAP-Rule" id="MF_01152"/>
    </source>
</evidence>
<dbReference type="AlphaFoldDB" id="A0A512MH42"/>
<dbReference type="InterPro" id="IPR001623">
    <property type="entry name" value="DnaJ_domain"/>
</dbReference>
<feature type="binding site" evidence="14">
    <location>
        <position position="166"/>
    </location>
    <ligand>
        <name>Zn(2+)</name>
        <dbReference type="ChEBI" id="CHEBI:29105"/>
        <label>1</label>
    </ligand>
</feature>
<dbReference type="InterPro" id="IPR018253">
    <property type="entry name" value="DnaJ_domain_CS"/>
</dbReference>
<evidence type="ECO:0000256" key="9">
    <source>
        <dbReference type="ARBA" id="ARBA00023016"/>
    </source>
</evidence>
<evidence type="ECO:0000259" key="18">
    <source>
        <dbReference type="PROSITE" id="PS51188"/>
    </source>
</evidence>
<keyword evidence="8 14" id="KW-0862">Zinc</keyword>
<dbReference type="GO" id="GO:0008270">
    <property type="term" value="F:zinc ion binding"/>
    <property type="evidence" value="ECO:0007669"/>
    <property type="project" value="UniProtKB-UniRule"/>
</dbReference>
<feature type="repeat" description="CXXCXGXG motif" evidence="14">
    <location>
        <begin position="219"/>
        <end position="226"/>
    </location>
</feature>
<keyword evidence="5 14" id="KW-0479">Metal-binding</keyword>
<dbReference type="PRINTS" id="PR00625">
    <property type="entry name" value="JDOMAIN"/>
</dbReference>
<feature type="region of interest" description="Disordered" evidence="16">
    <location>
        <begin position="119"/>
        <end position="139"/>
    </location>
</feature>
<evidence type="ECO:0000256" key="3">
    <source>
        <dbReference type="ARBA" id="ARBA00022490"/>
    </source>
</evidence>
<dbReference type="Pfam" id="PF01556">
    <property type="entry name" value="DnaJ_C"/>
    <property type="match status" value="1"/>
</dbReference>
<evidence type="ECO:0000313" key="20">
    <source>
        <dbReference type="Proteomes" id="UP000321577"/>
    </source>
</evidence>
<evidence type="ECO:0000256" key="15">
    <source>
        <dbReference type="PROSITE-ProRule" id="PRU00546"/>
    </source>
</evidence>
<dbReference type="InterPro" id="IPR008971">
    <property type="entry name" value="HSP40/DnaJ_pept-bd"/>
</dbReference>
<dbReference type="GO" id="GO:0005524">
    <property type="term" value="F:ATP binding"/>
    <property type="evidence" value="ECO:0007669"/>
    <property type="project" value="InterPro"/>
</dbReference>
<feature type="binding site" evidence="14">
    <location>
        <position position="186"/>
    </location>
    <ligand>
        <name>Zn(2+)</name>
        <dbReference type="ChEBI" id="CHEBI:29105"/>
        <label>2</label>
    </ligand>
</feature>
<evidence type="ECO:0000256" key="11">
    <source>
        <dbReference type="ARBA" id="ARBA00053423"/>
    </source>
</evidence>
<gene>
    <name evidence="14 19" type="primary">dnaJ</name>
    <name evidence="19" type="ORF">BGE01nite_53530</name>
</gene>
<dbReference type="SMART" id="SM00271">
    <property type="entry name" value="DnaJ"/>
    <property type="match status" value="1"/>
</dbReference>
<sequence>MAEKRDYYEVLGVSRDVSADELKKAYRKLAVKFHPDKNPGDKTAEDKFKEVSEAYDVLSDDQKRAAYDRYGHSAFAGGMGGPSAGGGGGFHDPFDIFREVFGGGGGGGGIFESFFGGGGGGSGGGRGRRRDGPQRGNDLRYGVEISLEDAARGTEREIEYDRLNVCKTCTGSGSTSGSGKKACRTCGGHGQVISSRGFFQIQQTCPDCQGSGEVISDPCKGCSGSGRSREHTKLRVKIPAGIEDGSRLRSGGNGDYGSLGGPAGDLYIVVNVKAHEIFEREGDDLHCRMPLSFTTAALGGEATVPTLEGKAQLKVPAGTQNDTTFRLRSKGMKALGEDRHGDLYVHVQIAVPTRMTAEQRGHLEAFAKAVGENPTSTMEESFFEKAKKFFR</sequence>
<dbReference type="PROSITE" id="PS51188">
    <property type="entry name" value="ZF_CR"/>
    <property type="match status" value="1"/>
</dbReference>
<keyword evidence="10 14" id="KW-0143">Chaperone</keyword>
<dbReference type="HAMAP" id="MF_01152">
    <property type="entry name" value="DnaJ"/>
    <property type="match status" value="1"/>
</dbReference>
<dbReference type="NCBIfam" id="NF008035">
    <property type="entry name" value="PRK10767.1"/>
    <property type="match status" value="1"/>
</dbReference>
<dbReference type="InterPro" id="IPR036869">
    <property type="entry name" value="J_dom_sf"/>
</dbReference>
<evidence type="ECO:0000256" key="10">
    <source>
        <dbReference type="ARBA" id="ARBA00023186"/>
    </source>
</evidence>
<feature type="repeat" description="CXXCXGXG motif" evidence="14">
    <location>
        <begin position="205"/>
        <end position="212"/>
    </location>
</feature>
<feature type="domain" description="CR-type" evidence="18">
    <location>
        <begin position="153"/>
        <end position="231"/>
    </location>
</feature>
<feature type="repeat" description="CXXCXGXG motif" evidence="14">
    <location>
        <begin position="166"/>
        <end position="173"/>
    </location>
</feature>
<evidence type="ECO:0000256" key="12">
    <source>
        <dbReference type="ARBA" id="ARBA00061004"/>
    </source>
</evidence>
<dbReference type="PANTHER" id="PTHR43096">
    <property type="entry name" value="DNAJ HOMOLOG 1, MITOCHONDRIAL-RELATED"/>
    <property type="match status" value="1"/>
</dbReference>
<organism evidence="19 20">
    <name type="scientific">Brevifollis gellanilyticus</name>
    <dbReference type="NCBI Taxonomy" id="748831"/>
    <lineage>
        <taxon>Bacteria</taxon>
        <taxon>Pseudomonadati</taxon>
        <taxon>Verrucomicrobiota</taxon>
        <taxon>Verrucomicrobiia</taxon>
        <taxon>Verrucomicrobiales</taxon>
        <taxon>Verrucomicrobiaceae</taxon>
    </lineage>
</organism>
<dbReference type="SUPFAM" id="SSF49493">
    <property type="entry name" value="HSP40/DnaJ peptide-binding domain"/>
    <property type="match status" value="2"/>
</dbReference>
<protein>
    <recommendedName>
        <fullName evidence="13 14">Chaperone protein DnaJ</fullName>
    </recommendedName>
</protein>
<evidence type="ECO:0000256" key="2">
    <source>
        <dbReference type="ARBA" id="ARBA00011738"/>
    </source>
</evidence>
<evidence type="ECO:0000256" key="8">
    <source>
        <dbReference type="ARBA" id="ARBA00022833"/>
    </source>
</evidence>
<evidence type="ECO:0000256" key="6">
    <source>
        <dbReference type="ARBA" id="ARBA00022737"/>
    </source>
</evidence>
<evidence type="ECO:0000256" key="16">
    <source>
        <dbReference type="SAM" id="MobiDB-lite"/>
    </source>
</evidence>
<feature type="binding site" evidence="14">
    <location>
        <position position="205"/>
    </location>
    <ligand>
        <name>Zn(2+)</name>
        <dbReference type="ChEBI" id="CHEBI:29105"/>
        <label>2</label>
    </ligand>
</feature>
<comment type="cofactor">
    <cofactor evidence="14">
        <name>Zn(2+)</name>
        <dbReference type="ChEBI" id="CHEBI:29105"/>
    </cofactor>
    <text evidence="14">Binds 2 Zn(2+) ions per monomer.</text>
</comment>
<dbReference type="PROSITE" id="PS50076">
    <property type="entry name" value="DNAJ_2"/>
    <property type="match status" value="1"/>
</dbReference>
<dbReference type="GO" id="GO:0042026">
    <property type="term" value="P:protein refolding"/>
    <property type="evidence" value="ECO:0007669"/>
    <property type="project" value="TreeGrafter"/>
</dbReference>
<dbReference type="CDD" id="cd06257">
    <property type="entry name" value="DnaJ"/>
    <property type="match status" value="1"/>
</dbReference>
<dbReference type="Gene3D" id="2.60.260.20">
    <property type="entry name" value="Urease metallochaperone UreE, N-terminal domain"/>
    <property type="match status" value="2"/>
</dbReference>
<dbReference type="GO" id="GO:0009408">
    <property type="term" value="P:response to heat"/>
    <property type="evidence" value="ECO:0007669"/>
    <property type="project" value="InterPro"/>
</dbReference>
<dbReference type="InterPro" id="IPR012724">
    <property type="entry name" value="DnaJ"/>
</dbReference>
<dbReference type="FunFam" id="1.10.287.110:FF:000034">
    <property type="entry name" value="Chaperone protein DnaJ"/>
    <property type="match status" value="1"/>
</dbReference>
<dbReference type="Pfam" id="PF00684">
    <property type="entry name" value="DnaJ_CXXCXGXG"/>
    <property type="match status" value="1"/>
</dbReference>
<evidence type="ECO:0000256" key="7">
    <source>
        <dbReference type="ARBA" id="ARBA00022771"/>
    </source>
</evidence>
<comment type="function">
    <text evidence="11 14">Participates actively in the response to hyperosmotic and heat shock by preventing the aggregation of stress-denatured proteins and by disaggregating proteins, also in an autonomous, DnaK-independent fashion. Unfolded proteins bind initially to DnaJ; upon interaction with the DnaJ-bound protein, DnaK hydrolyzes its bound ATP, resulting in the formation of a stable complex. GrpE releases ADP from DnaK; ATP binding to DnaK triggers the release of the substrate protein, thus completing the reaction cycle. Several rounds of ATP-dependent interactions between DnaJ, DnaK and GrpE are required for fully efficient folding. Also involved, together with DnaK and GrpE, in the DNA replication of plasmids through activation of initiation proteins.</text>
</comment>
<comment type="caution">
    <text evidence="19">The sequence shown here is derived from an EMBL/GenBank/DDBJ whole genome shotgun (WGS) entry which is preliminary data.</text>
</comment>
<comment type="domain">
    <text evidence="14">The J domain is necessary and sufficient to stimulate DnaK ATPase activity. Zinc center 1 plays an important role in the autonomous, DnaK-independent chaperone activity of DnaJ. Zinc center 2 is essential for interaction with DnaK and for DnaJ activity.</text>
</comment>
<feature type="binding site" evidence="14">
    <location>
        <position position="169"/>
    </location>
    <ligand>
        <name>Zn(2+)</name>
        <dbReference type="ChEBI" id="CHEBI:29105"/>
        <label>1</label>
    </ligand>
</feature>
<dbReference type="PROSITE" id="PS00636">
    <property type="entry name" value="DNAJ_1"/>
    <property type="match status" value="1"/>
</dbReference>
<dbReference type="CDD" id="cd10747">
    <property type="entry name" value="DnaJ_C"/>
    <property type="match status" value="1"/>
</dbReference>
<dbReference type="Gene3D" id="2.10.230.10">
    <property type="entry name" value="Heat shock protein DnaJ, cysteine-rich domain"/>
    <property type="match status" value="1"/>
</dbReference>
<reference evidence="19 20" key="1">
    <citation type="submission" date="2019-07" db="EMBL/GenBank/DDBJ databases">
        <title>Whole genome shotgun sequence of Brevifollis gellanilyticus NBRC 108608.</title>
        <authorList>
            <person name="Hosoyama A."/>
            <person name="Uohara A."/>
            <person name="Ohji S."/>
            <person name="Ichikawa N."/>
        </authorList>
    </citation>
    <scope>NUCLEOTIDE SEQUENCE [LARGE SCALE GENOMIC DNA]</scope>
    <source>
        <strain evidence="19 20">NBRC 108608</strain>
    </source>
</reference>
<dbReference type="FunFam" id="2.10.230.10:FF:000002">
    <property type="entry name" value="Molecular chaperone DnaJ"/>
    <property type="match status" value="1"/>
</dbReference>
<keyword evidence="6 14" id="KW-0677">Repeat</keyword>
<feature type="binding site" evidence="14">
    <location>
        <position position="222"/>
    </location>
    <ligand>
        <name>Zn(2+)</name>
        <dbReference type="ChEBI" id="CHEBI:29105"/>
        <label>1</label>
    </ligand>
</feature>
<dbReference type="PANTHER" id="PTHR43096:SF52">
    <property type="entry name" value="DNAJ HOMOLOG 1, MITOCHONDRIAL-RELATED"/>
    <property type="match status" value="1"/>
</dbReference>
<evidence type="ECO:0000259" key="17">
    <source>
        <dbReference type="PROSITE" id="PS50076"/>
    </source>
</evidence>
<feature type="binding site" evidence="14">
    <location>
        <position position="219"/>
    </location>
    <ligand>
        <name>Zn(2+)</name>
        <dbReference type="ChEBI" id="CHEBI:29105"/>
        <label>1</label>
    </ligand>
</feature>
<evidence type="ECO:0000256" key="13">
    <source>
        <dbReference type="ARBA" id="ARBA00067609"/>
    </source>
</evidence>
<feature type="repeat" description="CXXCXGXG motif" evidence="14">
    <location>
        <begin position="183"/>
        <end position="190"/>
    </location>
</feature>
<dbReference type="InterPro" id="IPR001305">
    <property type="entry name" value="HSP_DnaJ_Cys-rich_dom"/>
</dbReference>
<dbReference type="FunFam" id="2.60.260.20:FF:000004">
    <property type="entry name" value="Molecular chaperone DnaJ"/>
    <property type="match status" value="1"/>
</dbReference>
<accession>A0A512MH42</accession>
<feature type="binding site" evidence="14">
    <location>
        <position position="208"/>
    </location>
    <ligand>
        <name>Zn(2+)</name>
        <dbReference type="ChEBI" id="CHEBI:29105"/>
        <label>2</label>
    </ligand>
</feature>
<feature type="binding site" evidence="14">
    <location>
        <position position="183"/>
    </location>
    <ligand>
        <name>Zn(2+)</name>
        <dbReference type="ChEBI" id="CHEBI:29105"/>
        <label>2</label>
    </ligand>
</feature>
<dbReference type="RefSeq" id="WP_146855586.1">
    <property type="nucleotide sequence ID" value="NZ_BKAG01000069.1"/>
</dbReference>
<dbReference type="Gene3D" id="1.10.287.110">
    <property type="entry name" value="DnaJ domain"/>
    <property type="match status" value="1"/>
</dbReference>
<dbReference type="InterPro" id="IPR002939">
    <property type="entry name" value="DnaJ_C"/>
</dbReference>
<dbReference type="GO" id="GO:0006260">
    <property type="term" value="P:DNA replication"/>
    <property type="evidence" value="ECO:0007669"/>
    <property type="project" value="UniProtKB-KW"/>
</dbReference>
<evidence type="ECO:0000256" key="1">
    <source>
        <dbReference type="ARBA" id="ARBA00004496"/>
    </source>
</evidence>
<dbReference type="GO" id="GO:0051082">
    <property type="term" value="F:unfolded protein binding"/>
    <property type="evidence" value="ECO:0007669"/>
    <property type="project" value="UniProtKB-UniRule"/>
</dbReference>
<evidence type="ECO:0000256" key="4">
    <source>
        <dbReference type="ARBA" id="ARBA00022705"/>
    </source>
</evidence>
<comment type="subcellular location">
    <subcellularLocation>
        <location evidence="1 14">Cytoplasm</location>
    </subcellularLocation>
</comment>
<comment type="subunit">
    <text evidence="2 14">Homodimer.</text>
</comment>
<evidence type="ECO:0000256" key="5">
    <source>
        <dbReference type="ARBA" id="ARBA00022723"/>
    </source>
</evidence>
<evidence type="ECO:0000313" key="19">
    <source>
        <dbReference type="EMBL" id="GEP46062.1"/>
    </source>
</evidence>
<dbReference type="GO" id="GO:0005737">
    <property type="term" value="C:cytoplasm"/>
    <property type="evidence" value="ECO:0007669"/>
    <property type="project" value="UniProtKB-SubCell"/>
</dbReference>
<dbReference type="Proteomes" id="UP000321577">
    <property type="component" value="Unassembled WGS sequence"/>
</dbReference>
<dbReference type="Pfam" id="PF00226">
    <property type="entry name" value="DnaJ"/>
    <property type="match status" value="1"/>
</dbReference>
<proteinExistence type="inferred from homology"/>
<dbReference type="InterPro" id="IPR036410">
    <property type="entry name" value="HSP_DnaJ_Cys-rich_dom_sf"/>
</dbReference>
<dbReference type="EMBL" id="BKAG01000069">
    <property type="protein sequence ID" value="GEP46062.1"/>
    <property type="molecule type" value="Genomic_DNA"/>
</dbReference>
<dbReference type="SUPFAM" id="SSF57938">
    <property type="entry name" value="DnaJ/Hsp40 cysteine-rich domain"/>
    <property type="match status" value="1"/>
</dbReference>
<dbReference type="OrthoDB" id="9779889at2"/>
<feature type="domain" description="J" evidence="17">
    <location>
        <begin position="6"/>
        <end position="71"/>
    </location>
</feature>
<feature type="zinc finger region" description="CR-type" evidence="15">
    <location>
        <begin position="153"/>
        <end position="231"/>
    </location>
</feature>
<comment type="similarity">
    <text evidence="12 14">Belongs to the DnaJ family.</text>
</comment>